<proteinExistence type="predicted"/>
<dbReference type="RefSeq" id="WP_264788588.1">
    <property type="nucleotide sequence ID" value="NZ_AP026867.1"/>
</dbReference>
<feature type="signal peptide" evidence="1">
    <location>
        <begin position="1"/>
        <end position="21"/>
    </location>
</feature>
<feature type="chain" id="PRO_5036696051" evidence="1">
    <location>
        <begin position="22"/>
        <end position="129"/>
    </location>
</feature>
<evidence type="ECO:0000256" key="1">
    <source>
        <dbReference type="SAM" id="SignalP"/>
    </source>
</evidence>
<sequence length="129" mass="13831">MKNLSFLVLFTALFLGFSACEKTPDVKETVEVTINAPTEGASMQNGDDLNVNVTFTDPAELHNYSIVVTNETDTTTVLDLNGHDHSTSLTIDSTITLSVTALSDFKLVATASNHAGESATKDVHFQVNP</sequence>
<dbReference type="EMBL" id="AP026867">
    <property type="protein sequence ID" value="BDS13304.1"/>
    <property type="molecule type" value="Genomic_DNA"/>
</dbReference>
<keyword evidence="1" id="KW-0732">Signal</keyword>
<evidence type="ECO:0000313" key="3">
    <source>
        <dbReference type="Proteomes" id="UP001060919"/>
    </source>
</evidence>
<dbReference type="PROSITE" id="PS51257">
    <property type="entry name" value="PROKAR_LIPOPROTEIN"/>
    <property type="match status" value="1"/>
</dbReference>
<dbReference type="AlphaFoldDB" id="A0A915YHK3"/>
<organism evidence="2 3">
    <name type="scientific">Aureispira anguillae</name>
    <dbReference type="NCBI Taxonomy" id="2864201"/>
    <lineage>
        <taxon>Bacteria</taxon>
        <taxon>Pseudomonadati</taxon>
        <taxon>Bacteroidota</taxon>
        <taxon>Saprospiria</taxon>
        <taxon>Saprospirales</taxon>
        <taxon>Saprospiraceae</taxon>
        <taxon>Aureispira</taxon>
    </lineage>
</organism>
<protein>
    <submittedName>
        <fullName evidence="2">DUF4625 domain-containing protein</fullName>
    </submittedName>
</protein>
<gene>
    <name evidence="2" type="ORF">AsAng_0040390</name>
</gene>
<dbReference type="Gene3D" id="2.60.40.10">
    <property type="entry name" value="Immunoglobulins"/>
    <property type="match status" value="1"/>
</dbReference>
<reference evidence="2" key="1">
    <citation type="submission" date="2022-09" db="EMBL/GenBank/DDBJ databases">
        <title>Aureispira anguillicida sp. nov., isolated from Leptocephalus of Japanese eel Anguilla japonica.</title>
        <authorList>
            <person name="Yuasa K."/>
            <person name="Mekata T."/>
            <person name="Ikunari K."/>
        </authorList>
    </citation>
    <scope>NUCLEOTIDE SEQUENCE</scope>
    <source>
        <strain evidence="2">EL160426</strain>
    </source>
</reference>
<dbReference type="KEGG" id="aup:AsAng_0040390"/>
<name>A0A915YHK3_9BACT</name>
<keyword evidence="3" id="KW-1185">Reference proteome</keyword>
<accession>A0A915YHK3</accession>
<evidence type="ECO:0000313" key="2">
    <source>
        <dbReference type="EMBL" id="BDS13304.1"/>
    </source>
</evidence>
<dbReference type="Proteomes" id="UP001060919">
    <property type="component" value="Chromosome"/>
</dbReference>
<dbReference type="InterPro" id="IPR013783">
    <property type="entry name" value="Ig-like_fold"/>
</dbReference>